<dbReference type="NCBIfam" id="TIGR00147">
    <property type="entry name" value="YegS/Rv2252/BmrU family lipid kinase"/>
    <property type="match status" value="1"/>
</dbReference>
<accession>A0A1H2X5F4</accession>
<dbReference type="InterPro" id="IPR005218">
    <property type="entry name" value="Diacylglycerol/lipid_kinase"/>
</dbReference>
<dbReference type="PANTHER" id="PTHR12358">
    <property type="entry name" value="SPHINGOSINE KINASE"/>
    <property type="match status" value="1"/>
</dbReference>
<dbReference type="PROSITE" id="PS50146">
    <property type="entry name" value="DAGK"/>
    <property type="match status" value="1"/>
</dbReference>
<dbReference type="STRING" id="1122204.SAMN05421781_2655"/>
<comment type="similarity">
    <text evidence="2">Belongs to the diacylglycerol/lipid kinase family.</text>
</comment>
<evidence type="ECO:0000256" key="4">
    <source>
        <dbReference type="ARBA" id="ARBA00022679"/>
    </source>
</evidence>
<dbReference type="InterPro" id="IPR017438">
    <property type="entry name" value="ATP-NAD_kinase_N"/>
</dbReference>
<dbReference type="Pfam" id="PF00781">
    <property type="entry name" value="DAGK_cat"/>
    <property type="match status" value="1"/>
</dbReference>
<keyword evidence="8" id="KW-0443">Lipid metabolism</keyword>
<dbReference type="InterPro" id="IPR001206">
    <property type="entry name" value="Diacylglycerol_kinase_cat_dom"/>
</dbReference>
<proteinExistence type="inferred from homology"/>
<evidence type="ECO:0000313" key="12">
    <source>
        <dbReference type="EMBL" id="SDW88017.1"/>
    </source>
</evidence>
<dbReference type="SUPFAM" id="SSF111331">
    <property type="entry name" value="NAD kinase/diacylglycerol kinase-like"/>
    <property type="match status" value="1"/>
</dbReference>
<dbReference type="GO" id="GO:0005524">
    <property type="term" value="F:ATP binding"/>
    <property type="evidence" value="ECO:0007669"/>
    <property type="project" value="UniProtKB-KW"/>
</dbReference>
<dbReference type="AlphaFoldDB" id="A0A1H2X5F4"/>
<dbReference type="EMBL" id="FNNC01000006">
    <property type="protein sequence ID" value="SDW88017.1"/>
    <property type="molecule type" value="Genomic_DNA"/>
</dbReference>
<dbReference type="InterPro" id="IPR045540">
    <property type="entry name" value="YegS/DAGK_C"/>
</dbReference>
<dbReference type="Gene3D" id="3.40.50.10330">
    <property type="entry name" value="Probable inorganic polyphosphate/atp-NAD kinase, domain 1"/>
    <property type="match status" value="1"/>
</dbReference>
<organism evidence="12 13">
    <name type="scientific">Marinococcus luteus</name>
    <dbReference type="NCBI Taxonomy" id="1122204"/>
    <lineage>
        <taxon>Bacteria</taxon>
        <taxon>Bacillati</taxon>
        <taxon>Bacillota</taxon>
        <taxon>Bacilli</taxon>
        <taxon>Bacillales</taxon>
        <taxon>Bacillaceae</taxon>
        <taxon>Marinococcus</taxon>
    </lineage>
</organism>
<dbReference type="GO" id="GO:0008654">
    <property type="term" value="P:phospholipid biosynthetic process"/>
    <property type="evidence" value="ECO:0007669"/>
    <property type="project" value="UniProtKB-KW"/>
</dbReference>
<keyword evidence="5" id="KW-0547">Nucleotide-binding</keyword>
<protein>
    <submittedName>
        <fullName evidence="12">Lipid kinase, YegS/Rv2252/BmrU family</fullName>
    </submittedName>
</protein>
<reference evidence="12 13" key="1">
    <citation type="submission" date="2016-10" db="EMBL/GenBank/DDBJ databases">
        <authorList>
            <person name="de Groot N.N."/>
        </authorList>
    </citation>
    <scope>NUCLEOTIDE SEQUENCE [LARGE SCALE GENOMIC DNA]</scope>
    <source>
        <strain evidence="12 13">DSM 23126</strain>
    </source>
</reference>
<keyword evidence="3" id="KW-0444">Lipid biosynthesis</keyword>
<evidence type="ECO:0000256" key="7">
    <source>
        <dbReference type="ARBA" id="ARBA00022840"/>
    </source>
</evidence>
<dbReference type="Gene3D" id="2.60.200.40">
    <property type="match status" value="1"/>
</dbReference>
<dbReference type="RefSeq" id="WP_091616036.1">
    <property type="nucleotide sequence ID" value="NZ_FNNC01000006.1"/>
</dbReference>
<evidence type="ECO:0000256" key="9">
    <source>
        <dbReference type="ARBA" id="ARBA00023209"/>
    </source>
</evidence>
<dbReference type="InterPro" id="IPR016064">
    <property type="entry name" value="NAD/diacylglycerol_kinase_sf"/>
</dbReference>
<keyword evidence="13" id="KW-1185">Reference proteome</keyword>
<keyword evidence="7" id="KW-0067">ATP-binding</keyword>
<dbReference type="OrthoDB" id="142078at2"/>
<evidence type="ECO:0000313" key="13">
    <source>
        <dbReference type="Proteomes" id="UP000199488"/>
    </source>
</evidence>
<evidence type="ECO:0000256" key="1">
    <source>
        <dbReference type="ARBA" id="ARBA00001946"/>
    </source>
</evidence>
<dbReference type="Pfam" id="PF19279">
    <property type="entry name" value="YegS_C"/>
    <property type="match status" value="1"/>
</dbReference>
<dbReference type="PANTHER" id="PTHR12358:SF107">
    <property type="entry name" value="LIPID KINASE BMRU-RELATED"/>
    <property type="match status" value="1"/>
</dbReference>
<evidence type="ECO:0000259" key="11">
    <source>
        <dbReference type="PROSITE" id="PS50146"/>
    </source>
</evidence>
<keyword evidence="4" id="KW-0808">Transferase</keyword>
<evidence type="ECO:0000256" key="2">
    <source>
        <dbReference type="ARBA" id="ARBA00005983"/>
    </source>
</evidence>
<keyword evidence="10" id="KW-1208">Phospholipid metabolism</keyword>
<keyword evidence="6 12" id="KW-0418">Kinase</keyword>
<dbReference type="SMART" id="SM00046">
    <property type="entry name" value="DAGKc"/>
    <property type="match status" value="1"/>
</dbReference>
<evidence type="ECO:0000256" key="3">
    <source>
        <dbReference type="ARBA" id="ARBA00022516"/>
    </source>
</evidence>
<evidence type="ECO:0000256" key="8">
    <source>
        <dbReference type="ARBA" id="ARBA00023098"/>
    </source>
</evidence>
<evidence type="ECO:0000256" key="10">
    <source>
        <dbReference type="ARBA" id="ARBA00023264"/>
    </source>
</evidence>
<dbReference type="InterPro" id="IPR050187">
    <property type="entry name" value="Lipid_Phosphate_FormReg"/>
</dbReference>
<comment type="cofactor">
    <cofactor evidence="1">
        <name>Mg(2+)</name>
        <dbReference type="ChEBI" id="CHEBI:18420"/>
    </cofactor>
</comment>
<evidence type="ECO:0000256" key="5">
    <source>
        <dbReference type="ARBA" id="ARBA00022741"/>
    </source>
</evidence>
<dbReference type="GO" id="GO:0004143">
    <property type="term" value="F:ATP-dependent diacylglycerol kinase activity"/>
    <property type="evidence" value="ECO:0007669"/>
    <property type="project" value="TreeGrafter"/>
</dbReference>
<keyword evidence="9" id="KW-0594">Phospholipid biosynthesis</keyword>
<gene>
    <name evidence="12" type="ORF">SAMN05421781_2655</name>
</gene>
<evidence type="ECO:0000256" key="6">
    <source>
        <dbReference type="ARBA" id="ARBA00022777"/>
    </source>
</evidence>
<sequence length="299" mass="33155">MYQKALLIINGNKDVNEKQKQLNTFIQVWGTSIVELIIRQTQSKDDVRETCASIDEKVEAVFIAGGDGTIHESINGLMESPYAPDVGVLPYGTCNDFSRSLGLAQNPKRAMTDMLEKNTKEIDIGSMNERFFANFYGIGLIVETSENIDENLKGAIGKLSYFISTLQTVQNPEVFSYQMKIDGENYTGEAVMILIMNGHSIGTNQVPVGDTSMQDEQFEIFIIPEGGNSLMREFFATMGTKEIDNENSPIEHVLGKNIELTTDPVKQADTDGEVYTETPVKIKLGEKKVRFLVSATPAE</sequence>
<feature type="domain" description="DAGKc" evidence="11">
    <location>
        <begin position="1"/>
        <end position="130"/>
    </location>
</feature>
<name>A0A1H2X5F4_9BACI</name>
<dbReference type="Proteomes" id="UP000199488">
    <property type="component" value="Unassembled WGS sequence"/>
</dbReference>
<dbReference type="GO" id="GO:0005886">
    <property type="term" value="C:plasma membrane"/>
    <property type="evidence" value="ECO:0007669"/>
    <property type="project" value="TreeGrafter"/>
</dbReference>